<dbReference type="AlphaFoldDB" id="A0A2P2P0Y1"/>
<evidence type="ECO:0000313" key="1">
    <source>
        <dbReference type="EMBL" id="MBX48394.1"/>
    </source>
</evidence>
<sequence>MSIPFPHIYSQQTPMHSATFLAQTDNFLQGLVTI</sequence>
<proteinExistence type="predicted"/>
<dbReference type="EMBL" id="GGEC01067910">
    <property type="protein sequence ID" value="MBX48394.1"/>
    <property type="molecule type" value="Transcribed_RNA"/>
</dbReference>
<name>A0A2P2P0Y1_RHIMU</name>
<accession>A0A2P2P0Y1</accession>
<organism evidence="1">
    <name type="scientific">Rhizophora mucronata</name>
    <name type="common">Asiatic mangrove</name>
    <dbReference type="NCBI Taxonomy" id="61149"/>
    <lineage>
        <taxon>Eukaryota</taxon>
        <taxon>Viridiplantae</taxon>
        <taxon>Streptophyta</taxon>
        <taxon>Embryophyta</taxon>
        <taxon>Tracheophyta</taxon>
        <taxon>Spermatophyta</taxon>
        <taxon>Magnoliopsida</taxon>
        <taxon>eudicotyledons</taxon>
        <taxon>Gunneridae</taxon>
        <taxon>Pentapetalae</taxon>
        <taxon>rosids</taxon>
        <taxon>fabids</taxon>
        <taxon>Malpighiales</taxon>
        <taxon>Rhizophoraceae</taxon>
        <taxon>Rhizophora</taxon>
    </lineage>
</organism>
<reference evidence="1" key="1">
    <citation type="submission" date="2018-02" db="EMBL/GenBank/DDBJ databases">
        <title>Rhizophora mucronata_Transcriptome.</title>
        <authorList>
            <person name="Meera S.P."/>
            <person name="Sreeshan A."/>
            <person name="Augustine A."/>
        </authorList>
    </citation>
    <scope>NUCLEOTIDE SEQUENCE</scope>
    <source>
        <tissue evidence="1">Leaf</tissue>
    </source>
</reference>
<protein>
    <submittedName>
        <fullName evidence="1">Uncharacterized protein</fullName>
    </submittedName>
</protein>